<dbReference type="SUPFAM" id="SSF52540">
    <property type="entry name" value="P-loop containing nucleoside triphosphate hydrolases"/>
    <property type="match status" value="1"/>
</dbReference>
<gene>
    <name evidence="11" type="ORF">ABHD89_000630</name>
</gene>
<evidence type="ECO:0000256" key="1">
    <source>
        <dbReference type="ARBA" id="ARBA00004651"/>
    </source>
</evidence>
<dbReference type="InterPro" id="IPR036640">
    <property type="entry name" value="ABC1_TM_sf"/>
</dbReference>
<comment type="caution">
    <text evidence="11">The sequence shown here is derived from an EMBL/GenBank/DDBJ whole genome shotgun (WGS) entry which is preliminary data.</text>
</comment>
<feature type="transmembrane region" description="Helical" evidence="8">
    <location>
        <begin position="239"/>
        <end position="258"/>
    </location>
</feature>
<dbReference type="PROSITE" id="PS50893">
    <property type="entry name" value="ABC_TRANSPORTER_2"/>
    <property type="match status" value="1"/>
</dbReference>
<dbReference type="InterPro" id="IPR003439">
    <property type="entry name" value="ABC_transporter-like_ATP-bd"/>
</dbReference>
<evidence type="ECO:0000259" key="9">
    <source>
        <dbReference type="PROSITE" id="PS50893"/>
    </source>
</evidence>
<proteinExistence type="predicted"/>
<dbReference type="GO" id="GO:0005524">
    <property type="term" value="F:ATP binding"/>
    <property type="evidence" value="ECO:0007669"/>
    <property type="project" value="UniProtKB-KW"/>
</dbReference>
<dbReference type="InterPro" id="IPR017871">
    <property type="entry name" value="ABC_transporter-like_CS"/>
</dbReference>
<protein>
    <submittedName>
        <fullName evidence="11">ATP-binding cassette subfamily B protein</fullName>
    </submittedName>
</protein>
<dbReference type="SMART" id="SM00382">
    <property type="entry name" value="AAA"/>
    <property type="match status" value="1"/>
</dbReference>
<dbReference type="RefSeq" id="WP_230820476.1">
    <property type="nucleotide sequence ID" value="NZ_JAJNCU010000001.1"/>
</dbReference>
<feature type="transmembrane region" description="Helical" evidence="8">
    <location>
        <begin position="52"/>
        <end position="76"/>
    </location>
</feature>
<dbReference type="InterPro" id="IPR039421">
    <property type="entry name" value="Type_1_exporter"/>
</dbReference>
<feature type="domain" description="ABC transmembrane type-1" evidence="10">
    <location>
        <begin position="16"/>
        <end position="298"/>
    </location>
</feature>
<accession>A0ABV2E737</accession>
<evidence type="ECO:0000256" key="6">
    <source>
        <dbReference type="ARBA" id="ARBA00023136"/>
    </source>
</evidence>
<dbReference type="EMBL" id="JBDZDV010000001">
    <property type="protein sequence ID" value="MET3110242.1"/>
    <property type="molecule type" value="Genomic_DNA"/>
</dbReference>
<dbReference type="CDD" id="cd18548">
    <property type="entry name" value="ABC_6TM_Tm287_like"/>
    <property type="match status" value="1"/>
</dbReference>
<evidence type="ECO:0000256" key="5">
    <source>
        <dbReference type="ARBA" id="ARBA00022989"/>
    </source>
</evidence>
<dbReference type="PROSITE" id="PS00211">
    <property type="entry name" value="ABC_TRANSPORTER_1"/>
    <property type="match status" value="1"/>
</dbReference>
<keyword evidence="3" id="KW-0547">Nucleotide-binding</keyword>
<sequence length="573" mass="64016">MLKIFKFSLKYKWFMVIALLCMLTELTVELLQPFFISKVIDDGIVAGEIDVVWIYLGVMLGLSLVSFAAGIINSYFASFVATNFSYDLRTALFKRIQNFTLSTLSKFPTSSLITRLTQDVLQTEMLLYMSLRIVLRAPLLVVGSLIMSFVVNPTLGFYLSVLTPFLLIFLYIVAKKGAAIFLRVQKRLDKLNRFIQQNLEAVRLIKANDRAEFENNKFFSVARNLKNDTVGGLRLMESILPVLLIIMNTSLLLVIWASSDLLQTGNVQIGEVVAVINYGLRMQGGFSMFAFIIIAYSRSKASSERMNAVLDAPIVDNNNDIINKEAKAGSVKFENVSFKYPGTTRYVLKDISFEVAENEKLVIMGGTGSGKSTLISLIPRMYDVIEGRVLVNGIDVKDWNEEDLRQTIGYVPQSAILFSGSIYENLLWGDEEALHTDIVSSTEKAQIHENIKAFDHEYKTIVGQRGVTLSGGQKQRLSIARALVRRPSILILDDSTSALDIKTESALWSALDGEEATRIVITQKIVTAKTADRVILLDDGRISAIGSHDELLEKSELYRRINASQHEGGHLDD</sequence>
<feature type="transmembrane region" description="Helical" evidence="8">
    <location>
        <begin position="157"/>
        <end position="174"/>
    </location>
</feature>
<dbReference type="InterPro" id="IPR003593">
    <property type="entry name" value="AAA+_ATPase"/>
</dbReference>
<reference evidence="11 12" key="1">
    <citation type="submission" date="2024-05" db="EMBL/GenBank/DDBJ databases">
        <title>Genomic Encyclopedia of Type Strains, Phase IV (KMG-IV): sequencing the most valuable type-strain genomes for metagenomic binning, comparative biology and taxonomic classification.</title>
        <authorList>
            <person name="Goeker M."/>
        </authorList>
    </citation>
    <scope>NUCLEOTIDE SEQUENCE [LARGE SCALE GENOMIC DNA]</scope>
    <source>
        <strain evidence="11 12">DSM 25286</strain>
    </source>
</reference>
<evidence type="ECO:0000256" key="3">
    <source>
        <dbReference type="ARBA" id="ARBA00022741"/>
    </source>
</evidence>
<dbReference type="PROSITE" id="PS50929">
    <property type="entry name" value="ABC_TM1F"/>
    <property type="match status" value="1"/>
</dbReference>
<evidence type="ECO:0000256" key="4">
    <source>
        <dbReference type="ARBA" id="ARBA00022840"/>
    </source>
</evidence>
<dbReference type="Gene3D" id="1.20.1560.10">
    <property type="entry name" value="ABC transporter type 1, transmembrane domain"/>
    <property type="match status" value="1"/>
</dbReference>
<dbReference type="Gene3D" id="3.40.50.300">
    <property type="entry name" value="P-loop containing nucleotide triphosphate hydrolases"/>
    <property type="match status" value="1"/>
</dbReference>
<evidence type="ECO:0000256" key="8">
    <source>
        <dbReference type="SAM" id="Phobius"/>
    </source>
</evidence>
<name>A0ABV2E737_9STAP</name>
<keyword evidence="6 8" id="KW-0472">Membrane</keyword>
<evidence type="ECO:0000313" key="11">
    <source>
        <dbReference type="EMBL" id="MET3110242.1"/>
    </source>
</evidence>
<evidence type="ECO:0000313" key="12">
    <source>
        <dbReference type="Proteomes" id="UP001549019"/>
    </source>
</evidence>
<evidence type="ECO:0000259" key="10">
    <source>
        <dbReference type="PROSITE" id="PS50929"/>
    </source>
</evidence>
<keyword evidence="2 8" id="KW-0812">Transmembrane</keyword>
<comment type="subcellular location">
    <subcellularLocation>
        <location evidence="1">Cell membrane</location>
        <topology evidence="1">Multi-pass membrane protein</topology>
    </subcellularLocation>
</comment>
<keyword evidence="12" id="KW-1185">Reference proteome</keyword>
<feature type="domain" description="ABC transporter" evidence="9">
    <location>
        <begin position="331"/>
        <end position="564"/>
    </location>
</feature>
<feature type="transmembrane region" description="Helical" evidence="8">
    <location>
        <begin position="133"/>
        <end position="151"/>
    </location>
</feature>
<dbReference type="Pfam" id="PF00005">
    <property type="entry name" value="ABC_tran"/>
    <property type="match status" value="1"/>
</dbReference>
<dbReference type="InterPro" id="IPR027417">
    <property type="entry name" value="P-loop_NTPase"/>
</dbReference>
<dbReference type="SUPFAM" id="SSF90123">
    <property type="entry name" value="ABC transporter transmembrane region"/>
    <property type="match status" value="1"/>
</dbReference>
<dbReference type="Proteomes" id="UP001549019">
    <property type="component" value="Unassembled WGS sequence"/>
</dbReference>
<comment type="function">
    <text evidence="7">May be involved in multidrug export. Transmembrane domains (TMD) form a pore in the cell membrane and the ATP-binding domain (NBD) is responsible for energy generation.</text>
</comment>
<feature type="transmembrane region" description="Helical" evidence="8">
    <location>
        <begin position="12"/>
        <end position="32"/>
    </location>
</feature>
<dbReference type="InterPro" id="IPR011527">
    <property type="entry name" value="ABC1_TM_dom"/>
</dbReference>
<dbReference type="Pfam" id="PF00664">
    <property type="entry name" value="ABC_membrane"/>
    <property type="match status" value="1"/>
</dbReference>
<keyword evidence="5 8" id="KW-1133">Transmembrane helix</keyword>
<dbReference type="PANTHER" id="PTHR43394:SF1">
    <property type="entry name" value="ATP-BINDING CASSETTE SUB-FAMILY B MEMBER 10, MITOCHONDRIAL"/>
    <property type="match status" value="1"/>
</dbReference>
<evidence type="ECO:0000256" key="2">
    <source>
        <dbReference type="ARBA" id="ARBA00022692"/>
    </source>
</evidence>
<dbReference type="PANTHER" id="PTHR43394">
    <property type="entry name" value="ATP-DEPENDENT PERMEASE MDL1, MITOCHONDRIAL"/>
    <property type="match status" value="1"/>
</dbReference>
<feature type="transmembrane region" description="Helical" evidence="8">
    <location>
        <begin position="278"/>
        <end position="296"/>
    </location>
</feature>
<keyword evidence="4 11" id="KW-0067">ATP-binding</keyword>
<organism evidence="11 12">
    <name type="scientific">Salinicoccus halitifaciens</name>
    <dbReference type="NCBI Taxonomy" id="1073415"/>
    <lineage>
        <taxon>Bacteria</taxon>
        <taxon>Bacillati</taxon>
        <taxon>Bacillota</taxon>
        <taxon>Bacilli</taxon>
        <taxon>Bacillales</taxon>
        <taxon>Staphylococcaceae</taxon>
        <taxon>Salinicoccus</taxon>
    </lineage>
</organism>
<evidence type="ECO:0000256" key="7">
    <source>
        <dbReference type="ARBA" id="ARBA00025074"/>
    </source>
</evidence>